<dbReference type="InterPro" id="IPR050478">
    <property type="entry name" value="Ethylene_sulfur-biosynth"/>
</dbReference>
<feature type="domain" description="Aminotransferase class I/classII large" evidence="3">
    <location>
        <begin position="43"/>
        <end position="417"/>
    </location>
</feature>
<sequence length="425" mass="48414">MAAISNRAAKTLAIDCPLNKAFMQVIDKLHHAEFNPQGALNLGLAHNDLLHQKVFAKCQQCLEITPNDVNYGAPQGSKRLLDLLQAFFTRHFKPYYPLEAEHIFTQTGAGASVNQLIMSIADEGDYCMLPGPYYGAFDLDISVHTGVNIIEVFPHGISDTNVDGDELERVYQLAKSQGKRITSILVTNPDNPLGRCYSQQDLQILLRFASKHNLHYISDEIYALSSFSHLIDTSKQDPFHSILSINYKDFIDPNLVHVIYGMSKDFAINGFRVGFIITQFNEPLRLALMRSAGFSYTSTIMDRLLSNLFSDEIWIDEYLQENRQMLAETYTKTTEFLTKHNIDFIPGEAGPFFMIDTRSIIRRNRNREATFEDETQLWHNMIAHGVYLAKGSVFHSREPGFFRLTFALPWETLEHGLNLVLKSFE</sequence>
<dbReference type="SUPFAM" id="SSF53383">
    <property type="entry name" value="PLP-dependent transferases"/>
    <property type="match status" value="1"/>
</dbReference>
<organism evidence="4 5">
    <name type="scientific">Mucor circinelloides f. lusitanicus</name>
    <name type="common">Mucor racemosus var. lusitanicus</name>
    <dbReference type="NCBI Taxonomy" id="29924"/>
    <lineage>
        <taxon>Eukaryota</taxon>
        <taxon>Fungi</taxon>
        <taxon>Fungi incertae sedis</taxon>
        <taxon>Mucoromycota</taxon>
        <taxon>Mucoromycotina</taxon>
        <taxon>Mucoromycetes</taxon>
        <taxon>Mucorales</taxon>
        <taxon>Mucorineae</taxon>
        <taxon>Mucoraceae</taxon>
        <taxon>Mucor</taxon>
    </lineage>
</organism>
<reference evidence="4 5" key="1">
    <citation type="submission" date="2019-09" db="EMBL/GenBank/DDBJ databases">
        <authorList>
            <consortium name="DOE Joint Genome Institute"/>
            <person name="Mondo S.J."/>
            <person name="Navarro-Mendoza M.I."/>
            <person name="Perez-Arques C."/>
            <person name="Panchal S."/>
            <person name="Nicolas F.E."/>
            <person name="Ganguly P."/>
            <person name="Pangilinan J."/>
            <person name="Grigoriev I."/>
            <person name="Heitman J."/>
            <person name="Sanya K."/>
            <person name="Garre V."/>
        </authorList>
    </citation>
    <scope>NUCLEOTIDE SEQUENCE [LARGE SCALE GENOMIC DNA]</scope>
    <source>
        <strain evidence="4 5">MU402</strain>
    </source>
</reference>
<keyword evidence="4" id="KW-0808">Transferase</keyword>
<dbReference type="GO" id="GO:0030170">
    <property type="term" value="F:pyridoxal phosphate binding"/>
    <property type="evidence" value="ECO:0007669"/>
    <property type="project" value="InterPro"/>
</dbReference>
<dbReference type="PANTHER" id="PTHR43795">
    <property type="entry name" value="BIFUNCTIONAL ASPARTATE AMINOTRANSFERASE AND GLUTAMATE/ASPARTATE-PREPHENATE AMINOTRANSFERASE-RELATED"/>
    <property type="match status" value="1"/>
</dbReference>
<proteinExistence type="inferred from homology"/>
<evidence type="ECO:0000256" key="2">
    <source>
        <dbReference type="ARBA" id="ARBA00022898"/>
    </source>
</evidence>
<accession>A0A8H4F4J9</accession>
<protein>
    <submittedName>
        <fullName evidence="4">Pyridoxal phosphate-dependent transferase</fullName>
    </submittedName>
</protein>
<name>A0A8H4F4J9_MUCCL</name>
<dbReference type="InterPro" id="IPR004838">
    <property type="entry name" value="NHTrfase_class1_PyrdxlP-BS"/>
</dbReference>
<dbReference type="Gene3D" id="3.40.640.10">
    <property type="entry name" value="Type I PLP-dependent aspartate aminotransferase-like (Major domain)"/>
    <property type="match status" value="1"/>
</dbReference>
<evidence type="ECO:0000256" key="1">
    <source>
        <dbReference type="ARBA" id="ARBA00007441"/>
    </source>
</evidence>
<dbReference type="Pfam" id="PF00155">
    <property type="entry name" value="Aminotran_1_2"/>
    <property type="match status" value="1"/>
</dbReference>
<dbReference type="AlphaFoldDB" id="A0A8H4F4J9"/>
<comment type="caution">
    <text evidence="4">The sequence shown here is derived from an EMBL/GenBank/DDBJ whole genome shotgun (WGS) entry which is preliminary data.</text>
</comment>
<dbReference type="EMBL" id="JAAECE010000002">
    <property type="protein sequence ID" value="KAF1804605.1"/>
    <property type="molecule type" value="Genomic_DNA"/>
</dbReference>
<keyword evidence="2" id="KW-0663">Pyridoxal phosphate</keyword>
<dbReference type="PRINTS" id="PR00753">
    <property type="entry name" value="ACCSYNTHASE"/>
</dbReference>
<dbReference type="Gene3D" id="3.90.1150.10">
    <property type="entry name" value="Aspartate Aminotransferase, domain 1"/>
    <property type="match status" value="1"/>
</dbReference>
<dbReference type="InterPro" id="IPR015421">
    <property type="entry name" value="PyrdxlP-dep_Trfase_major"/>
</dbReference>
<dbReference type="InterPro" id="IPR004839">
    <property type="entry name" value="Aminotransferase_I/II_large"/>
</dbReference>
<dbReference type="InterPro" id="IPR015422">
    <property type="entry name" value="PyrdxlP-dep_Trfase_small"/>
</dbReference>
<evidence type="ECO:0000313" key="5">
    <source>
        <dbReference type="Proteomes" id="UP000469890"/>
    </source>
</evidence>
<dbReference type="GO" id="GO:0006520">
    <property type="term" value="P:amino acid metabolic process"/>
    <property type="evidence" value="ECO:0007669"/>
    <property type="project" value="TreeGrafter"/>
</dbReference>
<dbReference type="InterPro" id="IPR015424">
    <property type="entry name" value="PyrdxlP-dep_Trfase"/>
</dbReference>
<gene>
    <name evidence="4" type="ORF">FB192DRAFT_1358512</name>
</gene>
<dbReference type="PANTHER" id="PTHR43795:SF39">
    <property type="entry name" value="AMINOTRANSFERASE CLASS I_CLASSII DOMAIN-CONTAINING PROTEIN"/>
    <property type="match status" value="1"/>
</dbReference>
<evidence type="ECO:0000313" key="4">
    <source>
        <dbReference type="EMBL" id="KAF1804605.1"/>
    </source>
</evidence>
<dbReference type="Proteomes" id="UP000469890">
    <property type="component" value="Unassembled WGS sequence"/>
</dbReference>
<comment type="similarity">
    <text evidence="1">Belongs to the class-I pyridoxal-phosphate-dependent aminotransferase family.</text>
</comment>
<evidence type="ECO:0000259" key="3">
    <source>
        <dbReference type="Pfam" id="PF00155"/>
    </source>
</evidence>
<dbReference type="PROSITE" id="PS00105">
    <property type="entry name" value="AA_TRANSFER_CLASS_1"/>
    <property type="match status" value="1"/>
</dbReference>
<dbReference type="GO" id="GO:0008483">
    <property type="term" value="F:transaminase activity"/>
    <property type="evidence" value="ECO:0007669"/>
    <property type="project" value="TreeGrafter"/>
</dbReference>
<dbReference type="CDD" id="cd00609">
    <property type="entry name" value="AAT_like"/>
    <property type="match status" value="1"/>
</dbReference>